<organism evidence="2 3">
    <name type="scientific">Tepidamorphus gemmatus</name>
    <dbReference type="NCBI Taxonomy" id="747076"/>
    <lineage>
        <taxon>Bacteria</taxon>
        <taxon>Pseudomonadati</taxon>
        <taxon>Pseudomonadota</taxon>
        <taxon>Alphaproteobacteria</taxon>
        <taxon>Hyphomicrobiales</taxon>
        <taxon>Tepidamorphaceae</taxon>
        <taxon>Tepidamorphus</taxon>
    </lineage>
</organism>
<evidence type="ECO:0000313" key="3">
    <source>
        <dbReference type="Proteomes" id="UP000295678"/>
    </source>
</evidence>
<dbReference type="Pfam" id="PF11836">
    <property type="entry name" value="Phage_TAC_11"/>
    <property type="match status" value="1"/>
</dbReference>
<dbReference type="RefSeq" id="WP_132808067.1">
    <property type="nucleotide sequence ID" value="NZ_SMAK01000023.1"/>
</dbReference>
<protein>
    <submittedName>
        <fullName evidence="2">Tail tube GTA-gp10-like protein</fullName>
    </submittedName>
</protein>
<dbReference type="OrthoDB" id="7206814at2"/>
<comment type="caution">
    <text evidence="2">The sequence shown here is derived from an EMBL/GenBank/DDBJ whole genome shotgun (WGS) entry which is preliminary data.</text>
</comment>
<accession>A0A4R3LQP2</accession>
<dbReference type="InterPro" id="IPR021791">
    <property type="entry name" value="Phage_TAC_11"/>
</dbReference>
<evidence type="ECO:0000313" key="2">
    <source>
        <dbReference type="EMBL" id="TCT02823.1"/>
    </source>
</evidence>
<keyword evidence="3" id="KW-1185">Reference proteome</keyword>
<feature type="region of interest" description="Disordered" evidence="1">
    <location>
        <begin position="105"/>
        <end position="129"/>
    </location>
</feature>
<sequence length="129" mass="12802">MANPLRGEIEAVIGGRPYTLCLTLGALAELEARLAAGDLMALAARFEAGRLSAAEALAVIAAGLRGGGNAVTDEEVALMRIEGGAAGYVRLVAALLMATFRPAGGSQGGGLPAEGASAGGLTSDPDRRP</sequence>
<dbReference type="EMBL" id="SMAK01000023">
    <property type="protein sequence ID" value="TCT02823.1"/>
    <property type="molecule type" value="Genomic_DNA"/>
</dbReference>
<reference evidence="2 3" key="1">
    <citation type="submission" date="2019-03" db="EMBL/GenBank/DDBJ databases">
        <title>Genomic Encyclopedia of Type Strains, Phase IV (KMG-IV): sequencing the most valuable type-strain genomes for metagenomic binning, comparative biology and taxonomic classification.</title>
        <authorList>
            <person name="Goeker M."/>
        </authorList>
    </citation>
    <scope>NUCLEOTIDE SEQUENCE [LARGE SCALE GENOMIC DNA]</scope>
    <source>
        <strain evidence="2 3">DSM 19345</strain>
    </source>
</reference>
<dbReference type="AlphaFoldDB" id="A0A4R3LQP2"/>
<name>A0A4R3LQP2_9HYPH</name>
<evidence type="ECO:0000256" key="1">
    <source>
        <dbReference type="SAM" id="MobiDB-lite"/>
    </source>
</evidence>
<dbReference type="Proteomes" id="UP000295678">
    <property type="component" value="Unassembled WGS sequence"/>
</dbReference>
<proteinExistence type="predicted"/>
<gene>
    <name evidence="2" type="ORF">EDC22_1237</name>
</gene>